<dbReference type="PANTHER" id="PTHR31549:SF313">
    <property type="match status" value="1"/>
</dbReference>
<reference evidence="2 3" key="1">
    <citation type="journal article" date="2019" name="Nat. Plants">
        <title>Stout camphor tree genome fills gaps in understanding of flowering plant genome evolution.</title>
        <authorList>
            <person name="Chaw S.M."/>
            <person name="Liu Y.C."/>
            <person name="Wu Y.W."/>
            <person name="Wang H.Y."/>
            <person name="Lin C.I."/>
            <person name="Wu C.S."/>
            <person name="Ke H.M."/>
            <person name="Chang L.Y."/>
            <person name="Hsu C.Y."/>
            <person name="Yang H.T."/>
            <person name="Sudianto E."/>
            <person name="Hsu M.H."/>
            <person name="Wu K.P."/>
            <person name="Wang L.N."/>
            <person name="Leebens-Mack J.H."/>
            <person name="Tsai I.J."/>
        </authorList>
    </citation>
    <scope>NUCLEOTIDE SEQUENCE [LARGE SCALE GENOMIC DNA]</scope>
    <source>
        <strain evidence="3">cv. Chaw 1501</strain>
        <tissue evidence="2">Young leaves</tissue>
    </source>
</reference>
<keyword evidence="1" id="KW-0472">Membrane</keyword>
<dbReference type="Proteomes" id="UP000283530">
    <property type="component" value="Unassembled WGS sequence"/>
</dbReference>
<dbReference type="InterPro" id="IPR004158">
    <property type="entry name" value="DUF247_pln"/>
</dbReference>
<dbReference type="PANTHER" id="PTHR31549">
    <property type="entry name" value="PROTEIN, PUTATIVE (DUF247)-RELATED-RELATED"/>
    <property type="match status" value="1"/>
</dbReference>
<accession>A0A443PJX4</accession>
<proteinExistence type="predicted"/>
<evidence type="ECO:0000313" key="2">
    <source>
        <dbReference type="EMBL" id="RWR91053.1"/>
    </source>
</evidence>
<organism evidence="2 3">
    <name type="scientific">Cinnamomum micranthum f. kanehirae</name>
    <dbReference type="NCBI Taxonomy" id="337451"/>
    <lineage>
        <taxon>Eukaryota</taxon>
        <taxon>Viridiplantae</taxon>
        <taxon>Streptophyta</taxon>
        <taxon>Embryophyta</taxon>
        <taxon>Tracheophyta</taxon>
        <taxon>Spermatophyta</taxon>
        <taxon>Magnoliopsida</taxon>
        <taxon>Magnoliidae</taxon>
        <taxon>Laurales</taxon>
        <taxon>Lauraceae</taxon>
        <taxon>Cinnamomum</taxon>
    </lineage>
</organism>
<name>A0A443PJX4_9MAGN</name>
<dbReference type="EMBL" id="QPKB01000008">
    <property type="protein sequence ID" value="RWR91053.1"/>
    <property type="molecule type" value="Genomic_DNA"/>
</dbReference>
<keyword evidence="3" id="KW-1185">Reference proteome</keyword>
<feature type="transmembrane region" description="Helical" evidence="1">
    <location>
        <begin position="527"/>
        <end position="549"/>
    </location>
</feature>
<evidence type="ECO:0000256" key="1">
    <source>
        <dbReference type="SAM" id="Phobius"/>
    </source>
</evidence>
<dbReference type="Pfam" id="PF03140">
    <property type="entry name" value="DUF247"/>
    <property type="match status" value="1"/>
</dbReference>
<evidence type="ECO:0000313" key="3">
    <source>
        <dbReference type="Proteomes" id="UP000283530"/>
    </source>
</evidence>
<keyword evidence="1" id="KW-0812">Transmembrane</keyword>
<keyword evidence="1" id="KW-1133">Transmembrane helix</keyword>
<dbReference type="OrthoDB" id="2356035at2759"/>
<dbReference type="STRING" id="337451.A0A443PJX4"/>
<protein>
    <submittedName>
        <fullName evidence="2">Putative UPF0481 protein</fullName>
    </submittedName>
</protein>
<sequence length="558" mass="63805">MDFPSLARAINSSFEDLNPLLRSYEREWVLDTCRILEEEDEESGKHVPVSIFAVPKTLMYVKQEAYIPQIVAIGPYHQKRLDLYQMMRYKISSAKRIQKLLKTCKFREVVEHFHKLEHRIRAYYHKFIDYSGETLAWTMAIDVSFLLEYLQIYARTVTLTKISYSMGHLLDHTGRKSGHQAVLRDMIMLENQIPLFVLREFLGLCQLEKPNEFLAEGLKGLCREFSPFKFMDNFPSREEELFERAHLLELLYYTIVPASIDEETLVIKIEVHKAEKNDGENEESQKDSSNLVLNKLCNIMSAPIHYLKKAAATKKFSVILKLPCRIIKHITKGSTAKIIEDLVDSAEEVAQEVEMVENEDTLENKDTPLNQEIQIPSVTELKNVGIKFRPSKGGLNTIKFDKVAATFDLPTIVMNEKSEVVMRNLVVFEASVAPEIMAVSRYTELMNGIIDTEEDVKLLREAGIILNHLKSDMEVANLWNGMSKSVKSTKVPILDDAIKSINAYYSSQLKVKAGTIMKNYVFGSWKFLVFLGANIFLLLTALEAVCSVYNCKQSISPS</sequence>
<dbReference type="AlphaFoldDB" id="A0A443PJX4"/>
<gene>
    <name evidence="2" type="ORF">CKAN_02019100</name>
</gene>
<comment type="caution">
    <text evidence="2">The sequence shown here is derived from an EMBL/GenBank/DDBJ whole genome shotgun (WGS) entry which is preliminary data.</text>
</comment>